<dbReference type="OrthoDB" id="4078000at2759"/>
<feature type="coiled-coil region" evidence="4">
    <location>
        <begin position="73"/>
        <end position="115"/>
    </location>
</feature>
<evidence type="ECO:0000313" key="7">
    <source>
        <dbReference type="Proteomes" id="UP000697127"/>
    </source>
</evidence>
<dbReference type="Proteomes" id="UP000697127">
    <property type="component" value="Unassembled WGS sequence"/>
</dbReference>
<evidence type="ECO:0000256" key="3">
    <source>
        <dbReference type="ARBA" id="ARBA00023242"/>
    </source>
</evidence>
<dbReference type="GO" id="GO:0005634">
    <property type="term" value="C:nucleus"/>
    <property type="evidence" value="ECO:0007669"/>
    <property type="project" value="UniProtKB-SubCell"/>
</dbReference>
<comment type="caution">
    <text evidence="6">The sequence shown here is derived from an EMBL/GenBank/DDBJ whole genome shotgun (WGS) entry which is preliminary data.</text>
</comment>
<keyword evidence="2" id="KW-0227">DNA damage</keyword>
<accession>A0A9P6WKE4</accession>
<evidence type="ECO:0000256" key="2">
    <source>
        <dbReference type="ARBA" id="ARBA00022763"/>
    </source>
</evidence>
<dbReference type="EMBL" id="PUHW01000129">
    <property type="protein sequence ID" value="KAG0688705.1"/>
    <property type="molecule type" value="Genomic_DNA"/>
</dbReference>
<organism evidence="6 7">
    <name type="scientific">Pichia californica</name>
    <dbReference type="NCBI Taxonomy" id="460514"/>
    <lineage>
        <taxon>Eukaryota</taxon>
        <taxon>Fungi</taxon>
        <taxon>Dikarya</taxon>
        <taxon>Ascomycota</taxon>
        <taxon>Saccharomycotina</taxon>
        <taxon>Pichiomycetes</taxon>
        <taxon>Pichiales</taxon>
        <taxon>Pichiaceae</taxon>
        <taxon>Pichia</taxon>
    </lineage>
</organism>
<keyword evidence="3" id="KW-0539">Nucleus</keyword>
<name>A0A9P6WKE4_9ASCO</name>
<feature type="region of interest" description="Disordered" evidence="5">
    <location>
        <begin position="136"/>
        <end position="159"/>
    </location>
</feature>
<dbReference type="InterPro" id="IPR018622">
    <property type="entry name" value="DNA_damage_chkpnt_Lcd1"/>
</dbReference>
<keyword evidence="4" id="KW-0175">Coiled coil</keyword>
<evidence type="ECO:0000256" key="5">
    <source>
        <dbReference type="SAM" id="MobiDB-lite"/>
    </source>
</evidence>
<dbReference type="AlphaFoldDB" id="A0A9P6WKE4"/>
<reference evidence="6" key="1">
    <citation type="submission" date="2020-11" db="EMBL/GenBank/DDBJ databases">
        <title>Kefir isolates.</title>
        <authorList>
            <person name="Marcisauskas S."/>
            <person name="Kim Y."/>
            <person name="Blasche S."/>
        </authorList>
    </citation>
    <scope>NUCLEOTIDE SEQUENCE</scope>
    <source>
        <strain evidence="6">Olga-1</strain>
    </source>
</reference>
<dbReference type="GO" id="GO:0000077">
    <property type="term" value="P:DNA damage checkpoint signaling"/>
    <property type="evidence" value="ECO:0007669"/>
    <property type="project" value="InterPro"/>
</dbReference>
<evidence type="ECO:0000256" key="1">
    <source>
        <dbReference type="ARBA" id="ARBA00004123"/>
    </source>
</evidence>
<comment type="subcellular location">
    <subcellularLocation>
        <location evidence="1">Nucleus</location>
    </subcellularLocation>
</comment>
<protein>
    <submittedName>
        <fullName evidence="6">Lethal, checkpoint-defective, DNA damage sensitive protein</fullName>
    </submittedName>
</protein>
<sequence length="821" mass="95064">MSDNDSFDDDDDFDLDKVYDNAQATQKLQQSQIIAPIRNSINASLPQEVETNKKRPLNGSSNKEDIYQVKGENSILRGQIEKLHKERQDSQKRLKEEFEKLLKEKVSSIEALNETIYKIKSENEFLVSENKNLCQENSRKRKLKTSDHNNNNNHHNHGDIEFQSQLQADITANSTSNTSNVTDSTANISNIYQTPITTSVDNISSPEIKVVIMNQATFFQDEKTLFLEAISNYVIPGMPHSTLHYLENISSSFNFTSSNNFTIKEDQESFKSVILKYLINFQDKNRIDYLLSSFINVLMDYLEETFKKDSNNSTIQLLPIPFLLSLINFALNYRPKAINDIFIGKITKMIILFIKKFQDIFKPEFEYLALPDSNQMLKYVLIQNQENNEIIDYSFIEKPMHVKILEVFTSLFLMDTLTTLSKIASFHIFSFNNSKANSIFWKEIPDQFLFNSFLSTKSPISFIYNTLEILINSFTDDDKFAYDNVQNKKLTKQKEVSESSGRLLGQFMIFLTSIKTSQIHYNIYGLNKQIGSNRHLKLLDMMSIPSDKLSSNPSTNSFDNYKEVLKIKSEDFIKQEYYLLSTKMKILELFEIFYSVLIMQNLPSPPKASTQTTSGLSVQNKTQKNKMYTTKKLVNVLSKLIGEEQEILFRNVRSSNNKFRIDLISKAVTLLHHLITKYIITMTDIGNPTLREMIIVLLRISAKSMKNESINYIEKIRRSGYILTLFNSEQEMKELDKFGIWNSIISFDKLSIEDKDKTIENRIHVEIDLYNGIEFNYSDETIDLARDIVSMSVTGDEADRLHDSINYIDDEEDEDFMMLAN</sequence>
<evidence type="ECO:0000313" key="6">
    <source>
        <dbReference type="EMBL" id="KAG0688705.1"/>
    </source>
</evidence>
<gene>
    <name evidence="6" type="primary">LCD1</name>
    <name evidence="6" type="ORF">C6P40_000619</name>
</gene>
<dbReference type="Pfam" id="PF09798">
    <property type="entry name" value="LCD1"/>
    <property type="match status" value="1"/>
</dbReference>
<keyword evidence="7" id="KW-1185">Reference proteome</keyword>
<evidence type="ECO:0000256" key="4">
    <source>
        <dbReference type="SAM" id="Coils"/>
    </source>
</evidence>
<proteinExistence type="predicted"/>